<dbReference type="InterPro" id="IPR007835">
    <property type="entry name" value="MOFRL"/>
</dbReference>
<dbReference type="AlphaFoldDB" id="A0A919CN00"/>
<dbReference type="SUPFAM" id="SSF82544">
    <property type="entry name" value="GckA/TtuD-like"/>
    <property type="match status" value="1"/>
</dbReference>
<reference evidence="7" key="1">
    <citation type="journal article" date="2014" name="Int. J. Syst. Evol. Microbiol.">
        <title>Complete genome sequence of Corynebacterium casei LMG S-19264T (=DSM 44701T), isolated from a smear-ripened cheese.</title>
        <authorList>
            <consortium name="US DOE Joint Genome Institute (JGI-PGF)"/>
            <person name="Walter F."/>
            <person name="Albersmeier A."/>
            <person name="Kalinowski J."/>
            <person name="Ruckert C."/>
        </authorList>
    </citation>
    <scope>NUCLEOTIDE SEQUENCE</scope>
    <source>
        <strain evidence="7">KCTC 42651</strain>
    </source>
</reference>
<dbReference type="InterPro" id="IPR025286">
    <property type="entry name" value="MOFRL_assoc_dom"/>
</dbReference>
<keyword evidence="2" id="KW-0547">Nucleotide-binding</keyword>
<reference evidence="7" key="2">
    <citation type="submission" date="2020-09" db="EMBL/GenBank/DDBJ databases">
        <authorList>
            <person name="Sun Q."/>
            <person name="Kim S."/>
        </authorList>
    </citation>
    <scope>NUCLEOTIDE SEQUENCE</scope>
    <source>
        <strain evidence="7">KCTC 42651</strain>
    </source>
</reference>
<organism evidence="7 8">
    <name type="scientific">Thalassobaculum fulvum</name>
    <dbReference type="NCBI Taxonomy" id="1633335"/>
    <lineage>
        <taxon>Bacteria</taxon>
        <taxon>Pseudomonadati</taxon>
        <taxon>Pseudomonadota</taxon>
        <taxon>Alphaproteobacteria</taxon>
        <taxon>Rhodospirillales</taxon>
        <taxon>Thalassobaculaceae</taxon>
        <taxon>Thalassobaculum</taxon>
    </lineage>
</organism>
<sequence length="434" mass="44022">MIDSEALLRRMFDAALAAADPKVCLPPFLVPLAKAPCAGRTVVIGAGKAAAAMAAATEAVWAEHAPDAPLEGLVVTRYGHGCPTDRIEVVEAAHPVPDAAGREAAGRILELVRGLGPEDRVVALISGGGSALLALPAEGVTLEDKQDVNRALLRSGASIHEMNAVRKHLSAIKGGRLAAAAAPARVHAYLISDVPGDDPDVIASGPTVPDTTTLSDARAVLAKYGIEPPAAVAKALSDPAFETPKAGDKLFGRVETVMVARPQASLEAAAEVARAAGATPVILGDAIEGEAREVAMVMAGIAAQVARHGQPAEAPAVLLSGGETTVTVRGSGRGGRNAEFLAALAVAVEKRCGDVADRIAAVAGDTDGIDGTEDNAGALFLPGDLARARATGVDLTARLANNDGYGAFEALGRLLVTGPTLTNVNDFRAVLVLP</sequence>
<keyword evidence="3" id="KW-0418">Kinase</keyword>
<gene>
    <name evidence="7" type="ORF">GCM10017083_09020</name>
</gene>
<keyword evidence="8" id="KW-1185">Reference proteome</keyword>
<dbReference type="PANTHER" id="PTHR12227:SF0">
    <property type="entry name" value="GLYCERATE KINASE"/>
    <property type="match status" value="1"/>
</dbReference>
<name>A0A919CN00_9PROT</name>
<comment type="caution">
    <text evidence="7">The sequence shown here is derived from an EMBL/GenBank/DDBJ whole genome shotgun (WGS) entry which is preliminary data.</text>
</comment>
<evidence type="ECO:0000259" key="5">
    <source>
        <dbReference type="Pfam" id="PF05161"/>
    </source>
</evidence>
<dbReference type="InterPro" id="IPR038614">
    <property type="entry name" value="GK_N_sf"/>
</dbReference>
<proteinExistence type="predicted"/>
<dbReference type="EMBL" id="BMZS01000002">
    <property type="protein sequence ID" value="GHD43210.1"/>
    <property type="molecule type" value="Genomic_DNA"/>
</dbReference>
<dbReference type="Gene3D" id="3.40.1480.10">
    <property type="entry name" value="MOFRL domain"/>
    <property type="match status" value="1"/>
</dbReference>
<dbReference type="InterPro" id="IPR037035">
    <property type="entry name" value="GK-like_C_sf"/>
</dbReference>
<dbReference type="Pfam" id="PF13660">
    <property type="entry name" value="DUF4147"/>
    <property type="match status" value="1"/>
</dbReference>
<dbReference type="PANTHER" id="PTHR12227">
    <property type="entry name" value="GLYCERATE KINASE"/>
    <property type="match status" value="1"/>
</dbReference>
<keyword evidence="4" id="KW-0067">ATP-binding</keyword>
<evidence type="ECO:0000256" key="2">
    <source>
        <dbReference type="ARBA" id="ARBA00022741"/>
    </source>
</evidence>
<dbReference type="Gene3D" id="3.40.50.10180">
    <property type="entry name" value="Glycerate kinase, MOFRL-like N-terminal domain"/>
    <property type="match status" value="1"/>
</dbReference>
<dbReference type="Pfam" id="PF05161">
    <property type="entry name" value="MOFRL"/>
    <property type="match status" value="1"/>
</dbReference>
<evidence type="ECO:0000313" key="7">
    <source>
        <dbReference type="EMBL" id="GHD43210.1"/>
    </source>
</evidence>
<dbReference type="GO" id="GO:0005524">
    <property type="term" value="F:ATP binding"/>
    <property type="evidence" value="ECO:0007669"/>
    <property type="project" value="UniProtKB-KW"/>
</dbReference>
<dbReference type="InterPro" id="IPR039760">
    <property type="entry name" value="MOFRL_protein"/>
</dbReference>
<dbReference type="FunFam" id="3.40.50.10180:FF:000001">
    <property type="entry name" value="Glycerate kinase"/>
    <property type="match status" value="1"/>
</dbReference>
<evidence type="ECO:0000313" key="8">
    <source>
        <dbReference type="Proteomes" id="UP000630353"/>
    </source>
</evidence>
<keyword evidence="1" id="KW-0808">Transferase</keyword>
<accession>A0A919CN00</accession>
<protein>
    <submittedName>
        <fullName evidence="7">Hydroxypyruvate reductase</fullName>
    </submittedName>
</protein>
<dbReference type="GO" id="GO:0008887">
    <property type="term" value="F:glycerate kinase activity"/>
    <property type="evidence" value="ECO:0007669"/>
    <property type="project" value="InterPro"/>
</dbReference>
<evidence type="ECO:0000256" key="3">
    <source>
        <dbReference type="ARBA" id="ARBA00022777"/>
    </source>
</evidence>
<feature type="domain" description="MOFRL" evidence="5">
    <location>
        <begin position="317"/>
        <end position="426"/>
    </location>
</feature>
<dbReference type="GO" id="GO:0005737">
    <property type="term" value="C:cytoplasm"/>
    <property type="evidence" value="ECO:0007669"/>
    <property type="project" value="TreeGrafter"/>
</dbReference>
<evidence type="ECO:0000256" key="4">
    <source>
        <dbReference type="ARBA" id="ARBA00022840"/>
    </source>
</evidence>
<dbReference type="Proteomes" id="UP000630353">
    <property type="component" value="Unassembled WGS sequence"/>
</dbReference>
<evidence type="ECO:0000256" key="1">
    <source>
        <dbReference type="ARBA" id="ARBA00022679"/>
    </source>
</evidence>
<evidence type="ECO:0000259" key="6">
    <source>
        <dbReference type="Pfam" id="PF13660"/>
    </source>
</evidence>
<feature type="domain" description="MOFRL-associated" evidence="6">
    <location>
        <begin position="8"/>
        <end position="236"/>
    </location>
</feature>